<evidence type="ECO:0000313" key="2">
    <source>
        <dbReference type="EMBL" id="HED10218.1"/>
    </source>
</evidence>
<dbReference type="PANTHER" id="PTHR36536:SF3">
    <property type="entry name" value="UPF0111 PROTEIN HI_1603"/>
    <property type="match status" value="1"/>
</dbReference>
<dbReference type="NCBIfam" id="TIGR00153">
    <property type="entry name" value="TIGR00153 family protein"/>
    <property type="match status" value="1"/>
</dbReference>
<dbReference type="InterPro" id="IPR002727">
    <property type="entry name" value="DUF47"/>
</dbReference>
<comment type="similarity">
    <text evidence="1">Belongs to the UPF0111 family.</text>
</comment>
<dbReference type="InterPro" id="IPR018445">
    <property type="entry name" value="Put_Phosphate_transp_reg"/>
</dbReference>
<dbReference type="AlphaFoldDB" id="A0A7V1LLK6"/>
<comment type="caution">
    <text evidence="2">The sequence shown here is derived from an EMBL/GenBank/DDBJ whole genome shotgun (WGS) entry which is preliminary data.</text>
</comment>
<dbReference type="InterPro" id="IPR038078">
    <property type="entry name" value="PhoU-like_sf"/>
</dbReference>
<evidence type="ECO:0000256" key="1">
    <source>
        <dbReference type="ARBA" id="ARBA00008591"/>
    </source>
</evidence>
<dbReference type="SUPFAM" id="SSF109755">
    <property type="entry name" value="PhoU-like"/>
    <property type="match status" value="1"/>
</dbReference>
<dbReference type="EMBL" id="DRLD01000165">
    <property type="protein sequence ID" value="HED10218.1"/>
    <property type="molecule type" value="Genomic_DNA"/>
</dbReference>
<name>A0A7V1LLK6_CALAY</name>
<dbReference type="Pfam" id="PF01865">
    <property type="entry name" value="PhoU_div"/>
    <property type="match status" value="1"/>
</dbReference>
<accession>A0A7V1LLK6</accession>
<dbReference type="Proteomes" id="UP000886005">
    <property type="component" value="Unassembled WGS sequence"/>
</dbReference>
<reference evidence="2" key="1">
    <citation type="journal article" date="2020" name="mSystems">
        <title>Genome- and Community-Level Interaction Insights into Carbon Utilization and Element Cycling Functions of Hydrothermarchaeota in Hydrothermal Sediment.</title>
        <authorList>
            <person name="Zhou Z."/>
            <person name="Liu Y."/>
            <person name="Xu W."/>
            <person name="Pan J."/>
            <person name="Luo Z.H."/>
            <person name="Li M."/>
        </authorList>
    </citation>
    <scope>NUCLEOTIDE SEQUENCE [LARGE SCALE GENOMIC DNA]</scope>
    <source>
        <strain evidence="2">HyVt-456</strain>
    </source>
</reference>
<sequence>MSILESLFAKSPFGLLQTHMDKVTRCADKLNDLFEAHRQNDFDKVTEIAEEISKLEHSADMTKNDIRNNLPRGLLLAINRVDLLTILSMQDGIADKAEDIAVLLTLKKVKPLKAIEKEFNAFLAKNLEAVHASHQLILGLQELIKYSFTGTEAKKVIQESYNISVLEHEADLLQHSILKKLYNMEKEIDYTCFHLWMNVMQNMASMSNIAERLAHRVAMLIENA</sequence>
<dbReference type="PANTHER" id="PTHR36536">
    <property type="entry name" value="UPF0111 PROTEIN HI_1603"/>
    <property type="match status" value="1"/>
</dbReference>
<proteinExistence type="inferred from homology"/>
<protein>
    <submittedName>
        <fullName evidence="2">TIGR00153 family protein</fullName>
    </submittedName>
</protein>
<organism evidence="2">
    <name type="scientific">Caldithrix abyssi</name>
    <dbReference type="NCBI Taxonomy" id="187145"/>
    <lineage>
        <taxon>Bacteria</taxon>
        <taxon>Pseudomonadati</taxon>
        <taxon>Calditrichota</taxon>
        <taxon>Calditrichia</taxon>
        <taxon>Calditrichales</taxon>
        <taxon>Calditrichaceae</taxon>
        <taxon>Caldithrix</taxon>
    </lineage>
</organism>
<dbReference type="Gene3D" id="1.20.58.220">
    <property type="entry name" value="Phosphate transport system protein phou homolog 2, domain 2"/>
    <property type="match status" value="1"/>
</dbReference>
<gene>
    <name evidence="2" type="ORF">ENJ10_05990</name>
</gene>